<evidence type="ECO:0000313" key="1">
    <source>
        <dbReference type="EMBL" id="ACO74303.1"/>
    </source>
</evidence>
<proteinExistence type="predicted"/>
<dbReference type="Proteomes" id="UP000002010">
    <property type="component" value="Chromosome"/>
</dbReference>
<dbReference type="HOGENOM" id="CLU_3329444_0_0_4"/>
<keyword evidence="2" id="KW-1185">Reference proteome</keyword>
<gene>
    <name evidence="1" type="ordered locus">LHK_01313</name>
</gene>
<protein>
    <submittedName>
        <fullName evidence="1">Uncharacterized protein</fullName>
    </submittedName>
</protein>
<dbReference type="EMBL" id="CP001154">
    <property type="protein sequence ID" value="ACO74303.1"/>
    <property type="molecule type" value="Genomic_DNA"/>
</dbReference>
<dbReference type="KEGG" id="lhk:LHK_01313"/>
<name>C1D763_LARHH</name>
<reference evidence="1 2" key="1">
    <citation type="journal article" date="2009" name="PLoS Genet.">
        <title>The complete genome and proteome of Laribacter hongkongensis reveal potential mechanisms for adaptations to different temperatures and habitats.</title>
        <authorList>
            <person name="Woo P.C."/>
            <person name="Lau S.K."/>
            <person name="Tse H."/>
            <person name="Teng J.L."/>
            <person name="Curreem S.O."/>
            <person name="Tsang A.K."/>
            <person name="Fan R.Y."/>
            <person name="Wong G.K."/>
            <person name="Huang Y."/>
            <person name="Loman N.J."/>
            <person name="Snyder L.A."/>
            <person name="Cai J.J."/>
            <person name="Huang J.D."/>
            <person name="Mak W."/>
            <person name="Pallen M.J."/>
            <person name="Lok S."/>
            <person name="Yuen K.Y."/>
        </authorList>
    </citation>
    <scope>NUCLEOTIDE SEQUENCE [LARGE SCALE GENOMIC DNA]</scope>
    <source>
        <strain evidence="1 2">HLHK9</strain>
    </source>
</reference>
<organism evidence="1 2">
    <name type="scientific">Laribacter hongkongensis (strain HLHK9)</name>
    <dbReference type="NCBI Taxonomy" id="557598"/>
    <lineage>
        <taxon>Bacteria</taxon>
        <taxon>Pseudomonadati</taxon>
        <taxon>Pseudomonadota</taxon>
        <taxon>Betaproteobacteria</taxon>
        <taxon>Neisseriales</taxon>
        <taxon>Aquaspirillaceae</taxon>
        <taxon>Laribacter</taxon>
    </lineage>
</organism>
<evidence type="ECO:0000313" key="2">
    <source>
        <dbReference type="Proteomes" id="UP000002010"/>
    </source>
</evidence>
<dbReference type="AlphaFoldDB" id="C1D763"/>
<accession>C1D763</accession>
<sequence>MTALPVLAGQGTQPSRRALYGHFQCLGQKVKTGLLPFA</sequence>